<organism evidence="8 9">
    <name type="scientific">Aquimarina algicola</name>
    <dbReference type="NCBI Taxonomy" id="2589995"/>
    <lineage>
        <taxon>Bacteria</taxon>
        <taxon>Pseudomonadati</taxon>
        <taxon>Bacteroidota</taxon>
        <taxon>Flavobacteriia</taxon>
        <taxon>Flavobacteriales</taxon>
        <taxon>Flavobacteriaceae</taxon>
        <taxon>Aquimarina</taxon>
    </lineage>
</organism>
<dbReference type="InterPro" id="IPR008979">
    <property type="entry name" value="Galactose-bd-like_sf"/>
</dbReference>
<dbReference type="NCBIfam" id="TIGR04183">
    <property type="entry name" value="Por_Secre_tail"/>
    <property type="match status" value="1"/>
</dbReference>
<dbReference type="GO" id="GO:0006032">
    <property type="term" value="P:chitin catabolic process"/>
    <property type="evidence" value="ECO:0007669"/>
    <property type="project" value="InterPro"/>
</dbReference>
<name>A0A504J286_9FLAO</name>
<dbReference type="Pfam" id="PF17957">
    <property type="entry name" value="Big_7"/>
    <property type="match status" value="1"/>
</dbReference>
<dbReference type="CDD" id="cd00325">
    <property type="entry name" value="chitinase_GH19"/>
    <property type="match status" value="1"/>
</dbReference>
<dbReference type="InterPro" id="IPR001547">
    <property type="entry name" value="Glyco_hydro_5"/>
</dbReference>
<dbReference type="RefSeq" id="WP_140597553.1">
    <property type="nucleotide sequence ID" value="NZ_VFWZ01000011.1"/>
</dbReference>
<comment type="caution">
    <text evidence="8">The sequence shown here is derived from an EMBL/GenBank/DDBJ whole genome shotgun (WGS) entry which is preliminary data.</text>
</comment>
<dbReference type="InterPro" id="IPR003610">
    <property type="entry name" value="CBM5/12"/>
</dbReference>
<evidence type="ECO:0000256" key="3">
    <source>
        <dbReference type="ARBA" id="ARBA00022821"/>
    </source>
</evidence>
<dbReference type="SUPFAM" id="SSF53955">
    <property type="entry name" value="Lysozyme-like"/>
    <property type="match status" value="1"/>
</dbReference>
<dbReference type="GO" id="GO:0004568">
    <property type="term" value="F:chitinase activity"/>
    <property type="evidence" value="ECO:0007669"/>
    <property type="project" value="InterPro"/>
</dbReference>
<keyword evidence="3" id="KW-0611">Plant defense</keyword>
<dbReference type="Gene3D" id="1.10.530.10">
    <property type="match status" value="1"/>
</dbReference>
<dbReference type="InterPro" id="IPR026444">
    <property type="entry name" value="Secre_tail"/>
</dbReference>
<dbReference type="Gene3D" id="2.60.120.260">
    <property type="entry name" value="Galactose-binding domain-like"/>
    <property type="match status" value="1"/>
</dbReference>
<dbReference type="Pfam" id="PF03422">
    <property type="entry name" value="CBM_6"/>
    <property type="match status" value="1"/>
</dbReference>
<dbReference type="SMART" id="SM00606">
    <property type="entry name" value="CBD_IV"/>
    <property type="match status" value="1"/>
</dbReference>
<gene>
    <name evidence="8" type="ORF">FHK87_24650</name>
</gene>
<dbReference type="PANTHER" id="PTHR22595:SF79">
    <property type="entry name" value="CHITINASE 12"/>
    <property type="match status" value="1"/>
</dbReference>
<keyword evidence="2" id="KW-0378">Hydrolase</keyword>
<dbReference type="SMART" id="SM00495">
    <property type="entry name" value="ChtBD3"/>
    <property type="match status" value="1"/>
</dbReference>
<protein>
    <submittedName>
        <fullName evidence="8">Carbohydrate-binding protein</fullName>
    </submittedName>
</protein>
<dbReference type="Proteomes" id="UP000315540">
    <property type="component" value="Unassembled WGS sequence"/>
</dbReference>
<evidence type="ECO:0000259" key="7">
    <source>
        <dbReference type="PROSITE" id="PS51175"/>
    </source>
</evidence>
<dbReference type="InterPro" id="IPR013783">
    <property type="entry name" value="Ig-like_fold"/>
</dbReference>
<feature type="domain" description="CBM6" evidence="7">
    <location>
        <begin position="363"/>
        <end position="501"/>
    </location>
</feature>
<dbReference type="GO" id="GO:0000272">
    <property type="term" value="P:polysaccharide catabolic process"/>
    <property type="evidence" value="ECO:0007669"/>
    <property type="project" value="InterPro"/>
</dbReference>
<dbReference type="InterPro" id="IPR006584">
    <property type="entry name" value="Cellulose-bd_IV"/>
</dbReference>
<dbReference type="EMBL" id="VFWZ01000011">
    <property type="protein sequence ID" value="TPN81179.1"/>
    <property type="molecule type" value="Genomic_DNA"/>
</dbReference>
<dbReference type="PROSITE" id="PS00659">
    <property type="entry name" value="GLYCOSYL_HYDROL_F5"/>
    <property type="match status" value="1"/>
</dbReference>
<dbReference type="PANTHER" id="PTHR22595">
    <property type="entry name" value="CHITINASE-RELATED"/>
    <property type="match status" value="1"/>
</dbReference>
<evidence type="ECO:0000256" key="1">
    <source>
        <dbReference type="ARBA" id="ARBA00022729"/>
    </source>
</evidence>
<dbReference type="Gene3D" id="2.60.40.10">
    <property type="entry name" value="Immunoglobulins"/>
    <property type="match status" value="1"/>
</dbReference>
<keyword evidence="1 6" id="KW-0732">Signal</keyword>
<dbReference type="PROSITE" id="PS00774">
    <property type="entry name" value="CHITINASE_19_2"/>
    <property type="match status" value="1"/>
</dbReference>
<evidence type="ECO:0000313" key="9">
    <source>
        <dbReference type="Proteomes" id="UP000315540"/>
    </source>
</evidence>
<dbReference type="GO" id="GO:0030246">
    <property type="term" value="F:carbohydrate binding"/>
    <property type="evidence" value="ECO:0007669"/>
    <property type="project" value="InterPro"/>
</dbReference>
<dbReference type="GO" id="GO:0005576">
    <property type="term" value="C:extracellular region"/>
    <property type="evidence" value="ECO:0007669"/>
    <property type="project" value="InterPro"/>
</dbReference>
<dbReference type="CDD" id="cd12214">
    <property type="entry name" value="ChiA1_BD"/>
    <property type="match status" value="1"/>
</dbReference>
<dbReference type="GO" id="GO:0006952">
    <property type="term" value="P:defense response"/>
    <property type="evidence" value="ECO:0007669"/>
    <property type="project" value="UniProtKB-KW"/>
</dbReference>
<keyword evidence="5" id="KW-0326">Glycosidase</keyword>
<keyword evidence="9" id="KW-1185">Reference proteome</keyword>
<proteinExistence type="predicted"/>
<keyword evidence="4" id="KW-1015">Disulfide bond</keyword>
<feature type="signal peptide" evidence="6">
    <location>
        <begin position="1"/>
        <end position="28"/>
    </location>
</feature>
<sequence length="1183" mass="132208">MKNQNTYKCYFVLICFNLILLFGSVVMAQNTPVAKNGKLKVCGTQLCNQYNKPIQLRGMSTHGIQWYGWGNCLTESSLDALAYDWEADILRISLYVQEGGYETDPVGFTNQVSQLINEATARGMYALVDWHQLNPGDPNINLENAKRFFTDIATLHKDKNNIIYDVCNEPNGVGVNWNRIKNYADQIIPVIQTIDNDAVVLVGTHGWATFGVSGEGSLQDVIDNPLRFDNIMYTFHFYAKSHREAYLNILDQASDRLPVFVTEFGSQEYTGDGPNDFAMTQRFIDLMRQKKISWTSWNYSDDFRSGAAWQTGTCSGGPWSTNRLKEAGKWIRDKIKFPADEFPGGDSGTTQIPYIGAPIVIPGIIEAENYDRGGQSVAYNDVTSSNQGGAYRNDTVDIEPCSEGGYNVGWIQSGEWLEYTIDVLETNTYTVACRVAALTSGKSFHIEVNNQNSSGSINVPNTGGWQNWQTVEVNVPLTKGKQIIRVAMDADDFNLDRLDFSSTGTSTNQQPLCSIVTPSNNQAFEKGGTLLIAANVSDPDGSISKVEFFRNDTLISTDTSIPYEYTLSSVEEGTHLLMVKAYDDKGVFTVSSPVSITVNKTDEGSCNTAQYVDGTSYSRGDKVQYDGKEYECLVAGWCTVGGPYAPGVGWAWENAWQELGLCTEGNTPPDVTVMIPTVVYADVLPITVPFRVRVTDPDGIEESVYVNVSGETLLLSPQGNDEYESDWSFSEYGTFNFTGEAVDTKGLLTQFTFDITIKETIDRGDLLMTKEEFDEFFPYRYGTDLSTYELDPARDFFTYQSFVEATERMNNIEVTFERRKGTNLYRLTRRDKMTNQSVVIRTDADFDADWNQSKPIITQVVDYGKFVSEGDETTIKRELAAFLANISQETTGGWATAPGGPYSWGLHFREEQGYEGTTNLGYRDEGNTSYPPAPGKSYHGRGPIQLSWNYNYGQVSEFLFGDKTVLLNNPEQVTQDAALAFQTAIWFWMTPQYPKPSAHDVMVGNWITTPYDQERNRKPGFGITINIINGGIECGKGTEIPKVLGRIGFYERYASILNINTDLDDTNDCSECGCATMQPFIGIEPEPEVSPVLGMIKKHETKIAISPNPFEHELRIDIESESEVQMTAKITDFMGHDLIRIPTEIIKKEEVFVIDDLSELPSGIYFLVVKIGEKEKAFKVVKR</sequence>
<evidence type="ECO:0000313" key="8">
    <source>
        <dbReference type="EMBL" id="TPN81179.1"/>
    </source>
</evidence>
<feature type="chain" id="PRO_5021441575" evidence="6">
    <location>
        <begin position="29"/>
        <end position="1183"/>
    </location>
</feature>
<dbReference type="Gene3D" id="3.30.20.10">
    <property type="entry name" value="Endochitinase, domain 2"/>
    <property type="match status" value="1"/>
</dbReference>
<dbReference type="SUPFAM" id="SSF49785">
    <property type="entry name" value="Galactose-binding domain-like"/>
    <property type="match status" value="1"/>
</dbReference>
<accession>A0A504J286</accession>
<dbReference type="Pfam" id="PF00150">
    <property type="entry name" value="Cellulase"/>
    <property type="match status" value="1"/>
</dbReference>
<dbReference type="Gene3D" id="3.20.20.80">
    <property type="entry name" value="Glycosidases"/>
    <property type="match status" value="1"/>
</dbReference>
<dbReference type="GO" id="GO:0016998">
    <property type="term" value="P:cell wall macromolecule catabolic process"/>
    <property type="evidence" value="ECO:0007669"/>
    <property type="project" value="InterPro"/>
</dbReference>
<dbReference type="AlphaFoldDB" id="A0A504J286"/>
<evidence type="ECO:0000256" key="4">
    <source>
        <dbReference type="ARBA" id="ARBA00023157"/>
    </source>
</evidence>
<evidence type="ECO:0000256" key="2">
    <source>
        <dbReference type="ARBA" id="ARBA00022801"/>
    </source>
</evidence>
<dbReference type="CDD" id="cd04080">
    <property type="entry name" value="CBM6_cellulase-like"/>
    <property type="match status" value="1"/>
</dbReference>
<dbReference type="InterPro" id="IPR000726">
    <property type="entry name" value="Glyco_hydro_19_cat"/>
</dbReference>
<dbReference type="InterPro" id="IPR023346">
    <property type="entry name" value="Lysozyme-like_dom_sf"/>
</dbReference>
<dbReference type="InterPro" id="IPR017853">
    <property type="entry name" value="GH"/>
</dbReference>
<reference evidence="8 9" key="1">
    <citation type="submission" date="2019-06" db="EMBL/GenBank/DDBJ databases">
        <authorList>
            <person name="Meng X."/>
        </authorList>
    </citation>
    <scope>NUCLEOTIDE SEQUENCE [LARGE SCALE GENOMIC DNA]</scope>
    <source>
        <strain evidence="8 9">M625</strain>
    </source>
</reference>
<dbReference type="OrthoDB" id="9775889at2"/>
<dbReference type="SUPFAM" id="SSF51445">
    <property type="entry name" value="(Trans)glycosidases"/>
    <property type="match status" value="1"/>
</dbReference>
<evidence type="ECO:0000256" key="6">
    <source>
        <dbReference type="SAM" id="SignalP"/>
    </source>
</evidence>
<dbReference type="InterPro" id="IPR018087">
    <property type="entry name" value="Glyco_hydro_5_CS"/>
</dbReference>
<dbReference type="Pfam" id="PF00182">
    <property type="entry name" value="Glyco_hydro_19"/>
    <property type="match status" value="1"/>
</dbReference>
<dbReference type="PROSITE" id="PS51175">
    <property type="entry name" value="CBM6"/>
    <property type="match status" value="1"/>
</dbReference>
<dbReference type="InterPro" id="IPR005084">
    <property type="entry name" value="CBM6"/>
</dbReference>
<evidence type="ECO:0000256" key="5">
    <source>
        <dbReference type="ARBA" id="ARBA00023295"/>
    </source>
</evidence>